<evidence type="ECO:0000256" key="1">
    <source>
        <dbReference type="ARBA" id="ARBA00022801"/>
    </source>
</evidence>
<dbReference type="Pfam" id="PF01520">
    <property type="entry name" value="Amidase_3"/>
    <property type="match status" value="1"/>
</dbReference>
<keyword evidence="2" id="KW-1133">Transmembrane helix</keyword>
<reference evidence="5 6" key="1">
    <citation type="journal article" date="2010" name="Stand. Genomic Sci.">
        <title>Complete genome sequence of Acetohalobium arabaticum type strain (Z-7288).</title>
        <authorList>
            <person name="Sikorski J."/>
            <person name="Lapidus A."/>
            <person name="Chertkov O."/>
            <person name="Lucas S."/>
            <person name="Copeland A."/>
            <person name="Glavina Del Rio T."/>
            <person name="Nolan M."/>
            <person name="Tice H."/>
            <person name="Cheng J.F."/>
            <person name="Han C."/>
            <person name="Brambilla E."/>
            <person name="Pitluck S."/>
            <person name="Liolios K."/>
            <person name="Ivanova N."/>
            <person name="Mavromatis K."/>
            <person name="Mikhailova N."/>
            <person name="Pati A."/>
            <person name="Bruce D."/>
            <person name="Detter C."/>
            <person name="Tapia R."/>
            <person name="Goodwin L."/>
            <person name="Chen A."/>
            <person name="Palaniappan K."/>
            <person name="Land M."/>
            <person name="Hauser L."/>
            <person name="Chang Y.J."/>
            <person name="Jeffries C.D."/>
            <person name="Rohde M."/>
            <person name="Goker M."/>
            <person name="Spring S."/>
            <person name="Woyke T."/>
            <person name="Bristow J."/>
            <person name="Eisen J.A."/>
            <person name="Markowitz V."/>
            <person name="Hugenholtz P."/>
            <person name="Kyrpides N.C."/>
            <person name="Klenk H.P."/>
        </authorList>
    </citation>
    <scope>NUCLEOTIDE SEQUENCE [LARGE SCALE GENOMIC DNA]</scope>
    <source>
        <strain evidence="6">ATCC 49924 / DSM 5501 / Z-7288</strain>
    </source>
</reference>
<dbReference type="OrthoDB" id="9772024at2"/>
<dbReference type="AlphaFoldDB" id="D9QRF2"/>
<sequence>MINFWIISKYKFIIILSMIIFLVSFFAGGITKHNNFSQLEKIVVIDPGHGSIDKGTHRNEVYEKEINLKIAKELAALLEKGNLQVILTRTDDSLYKDDRNKDIKYRARLANKKDADLFVSIHVNSFPGTSSFGGQTFYTPNSPQSKKLAKFIQQELINIQPENYRKIKPGNFYVLNKTDMPAVLAEVGFLSNDVDFKRLTSTEERKKIAKALSKGIITYFNSNLPLPPTEKEAQQTVQTNTSLNNKFKVYFPKVTATEADLIPINQTVPTTEIFVTNSNSLIEQIASKALEALIAGPELKDKFQNIIPVETEVLELKVKNKTAYVNFSREIMTNFNGGSTKEALAVNAIVQTLTQFSEINEVEILIEGQQNKSIGGHIFFEYPLTKKDLPIIR</sequence>
<keyword evidence="6" id="KW-1185">Reference proteome</keyword>
<dbReference type="InterPro" id="IPR019606">
    <property type="entry name" value="GerMN"/>
</dbReference>
<evidence type="ECO:0000313" key="5">
    <source>
        <dbReference type="EMBL" id="ADL13093.1"/>
    </source>
</evidence>
<evidence type="ECO:0000259" key="3">
    <source>
        <dbReference type="SMART" id="SM00646"/>
    </source>
</evidence>
<name>D9QRF2_ACEAZ</name>
<feature type="domain" description="GerMN" evidence="4">
    <location>
        <begin position="286"/>
        <end position="375"/>
    </location>
</feature>
<evidence type="ECO:0000256" key="2">
    <source>
        <dbReference type="SAM" id="Phobius"/>
    </source>
</evidence>
<organism evidence="5 6">
    <name type="scientific">Acetohalobium arabaticum (strain ATCC 49924 / DSM 5501 / Z-7288)</name>
    <dbReference type="NCBI Taxonomy" id="574087"/>
    <lineage>
        <taxon>Bacteria</taxon>
        <taxon>Bacillati</taxon>
        <taxon>Bacillota</taxon>
        <taxon>Clostridia</taxon>
        <taxon>Halanaerobiales</taxon>
        <taxon>Halobacteroidaceae</taxon>
        <taxon>Acetohalobium</taxon>
    </lineage>
</organism>
<dbReference type="GO" id="GO:0009253">
    <property type="term" value="P:peptidoglycan catabolic process"/>
    <property type="evidence" value="ECO:0007669"/>
    <property type="project" value="InterPro"/>
</dbReference>
<accession>D9QRF2</accession>
<dbReference type="PANTHER" id="PTHR30404:SF0">
    <property type="entry name" value="N-ACETYLMURAMOYL-L-ALANINE AMIDASE AMIC"/>
    <property type="match status" value="1"/>
</dbReference>
<keyword evidence="1 5" id="KW-0378">Hydrolase</keyword>
<dbReference type="CDD" id="cd02696">
    <property type="entry name" value="MurNAc-LAA"/>
    <property type="match status" value="1"/>
</dbReference>
<dbReference type="eggNOG" id="COG0860">
    <property type="taxonomic scope" value="Bacteria"/>
</dbReference>
<feature type="transmembrane region" description="Helical" evidence="2">
    <location>
        <begin position="12"/>
        <end position="30"/>
    </location>
</feature>
<evidence type="ECO:0000259" key="4">
    <source>
        <dbReference type="SMART" id="SM00909"/>
    </source>
</evidence>
<dbReference type="InterPro" id="IPR002508">
    <property type="entry name" value="MurNAc-LAA_cat"/>
</dbReference>
<dbReference type="eggNOG" id="COG5401">
    <property type="taxonomic scope" value="Bacteria"/>
</dbReference>
<dbReference type="EMBL" id="CP002105">
    <property type="protein sequence ID" value="ADL13093.1"/>
    <property type="molecule type" value="Genomic_DNA"/>
</dbReference>
<dbReference type="PANTHER" id="PTHR30404">
    <property type="entry name" value="N-ACETYLMURAMOYL-L-ALANINE AMIDASE"/>
    <property type="match status" value="1"/>
</dbReference>
<dbReference type="SUPFAM" id="SSF53187">
    <property type="entry name" value="Zn-dependent exopeptidases"/>
    <property type="match status" value="1"/>
</dbReference>
<feature type="domain" description="MurNAc-LAA" evidence="3">
    <location>
        <begin position="107"/>
        <end position="217"/>
    </location>
</feature>
<dbReference type="SMART" id="SM00909">
    <property type="entry name" value="Germane"/>
    <property type="match status" value="1"/>
</dbReference>
<dbReference type="InterPro" id="IPR050695">
    <property type="entry name" value="N-acetylmuramoyl_amidase_3"/>
</dbReference>
<dbReference type="GO" id="GO:0008745">
    <property type="term" value="F:N-acetylmuramoyl-L-alanine amidase activity"/>
    <property type="evidence" value="ECO:0007669"/>
    <property type="project" value="InterPro"/>
</dbReference>
<protein>
    <submittedName>
        <fullName evidence="5">Cell wall hydrolase/autolysin</fullName>
    </submittedName>
</protein>
<dbReference type="GO" id="GO:0030288">
    <property type="term" value="C:outer membrane-bounded periplasmic space"/>
    <property type="evidence" value="ECO:0007669"/>
    <property type="project" value="TreeGrafter"/>
</dbReference>
<dbReference type="KEGG" id="aar:Acear_1587"/>
<dbReference type="STRING" id="574087.Acear_1587"/>
<dbReference type="RefSeq" id="WP_013278538.1">
    <property type="nucleotide sequence ID" value="NC_014378.1"/>
</dbReference>
<keyword evidence="2" id="KW-0472">Membrane</keyword>
<evidence type="ECO:0000313" key="6">
    <source>
        <dbReference type="Proteomes" id="UP000001661"/>
    </source>
</evidence>
<keyword evidence="2" id="KW-0812">Transmembrane</keyword>
<dbReference type="SMART" id="SM00646">
    <property type="entry name" value="Ami_3"/>
    <property type="match status" value="1"/>
</dbReference>
<dbReference type="Proteomes" id="UP000001661">
    <property type="component" value="Chromosome"/>
</dbReference>
<dbReference type="HOGENOM" id="CLU_701366_0_0_9"/>
<proteinExistence type="predicted"/>
<dbReference type="Pfam" id="PF10646">
    <property type="entry name" value="Germane"/>
    <property type="match status" value="1"/>
</dbReference>
<gene>
    <name evidence="5" type="ordered locus">Acear_1587</name>
</gene>
<dbReference type="Gene3D" id="3.40.630.40">
    <property type="entry name" value="Zn-dependent exopeptidases"/>
    <property type="match status" value="1"/>
</dbReference>